<feature type="region of interest" description="Disordered" evidence="1">
    <location>
        <begin position="1"/>
        <end position="43"/>
    </location>
</feature>
<keyword evidence="3" id="KW-1185">Reference proteome</keyword>
<evidence type="ECO:0000256" key="1">
    <source>
        <dbReference type="SAM" id="MobiDB-lite"/>
    </source>
</evidence>
<protein>
    <recommendedName>
        <fullName evidence="4">Integrase core domain containing protein</fullName>
    </recommendedName>
</protein>
<accession>A0ABQ7WFS3</accession>
<feature type="compositionally biased region" description="Basic and acidic residues" evidence="1">
    <location>
        <begin position="12"/>
        <end position="29"/>
    </location>
</feature>
<dbReference type="Proteomes" id="UP000826656">
    <property type="component" value="Unassembled WGS sequence"/>
</dbReference>
<evidence type="ECO:0008006" key="4">
    <source>
        <dbReference type="Google" id="ProtNLM"/>
    </source>
</evidence>
<reference evidence="2 3" key="1">
    <citation type="journal article" date="2021" name="bioRxiv">
        <title>Chromosome-scale and haplotype-resolved genome assembly of a tetraploid potato cultivar.</title>
        <authorList>
            <person name="Sun H."/>
            <person name="Jiao W.-B."/>
            <person name="Krause K."/>
            <person name="Campoy J.A."/>
            <person name="Goel M."/>
            <person name="Folz-Donahue K."/>
            <person name="Kukat C."/>
            <person name="Huettel B."/>
            <person name="Schneeberger K."/>
        </authorList>
    </citation>
    <scope>NUCLEOTIDE SEQUENCE [LARGE SCALE GENOMIC DNA]</scope>
    <source>
        <strain evidence="2">SolTubOtavaFocal</strain>
        <tissue evidence="2">Leaves</tissue>
    </source>
</reference>
<feature type="compositionally biased region" description="Basic and acidic residues" evidence="1">
    <location>
        <begin position="143"/>
        <end position="159"/>
    </location>
</feature>
<name>A0ABQ7WFS3_SOLTU</name>
<dbReference type="EMBL" id="JAIVGD010000002">
    <property type="protein sequence ID" value="KAH0778845.1"/>
    <property type="molecule type" value="Genomic_DNA"/>
</dbReference>
<evidence type="ECO:0000313" key="2">
    <source>
        <dbReference type="EMBL" id="KAH0778845.1"/>
    </source>
</evidence>
<comment type="caution">
    <text evidence="2">The sequence shown here is derived from an EMBL/GenBank/DDBJ whole genome shotgun (WGS) entry which is preliminary data.</text>
</comment>
<proteinExistence type="predicted"/>
<gene>
    <name evidence="2" type="ORF">KY290_005272</name>
</gene>
<organism evidence="2 3">
    <name type="scientific">Solanum tuberosum</name>
    <name type="common">Potato</name>
    <dbReference type="NCBI Taxonomy" id="4113"/>
    <lineage>
        <taxon>Eukaryota</taxon>
        <taxon>Viridiplantae</taxon>
        <taxon>Streptophyta</taxon>
        <taxon>Embryophyta</taxon>
        <taxon>Tracheophyta</taxon>
        <taxon>Spermatophyta</taxon>
        <taxon>Magnoliopsida</taxon>
        <taxon>eudicotyledons</taxon>
        <taxon>Gunneridae</taxon>
        <taxon>Pentapetalae</taxon>
        <taxon>asterids</taxon>
        <taxon>lamiids</taxon>
        <taxon>Solanales</taxon>
        <taxon>Solanaceae</taxon>
        <taxon>Solanoideae</taxon>
        <taxon>Solaneae</taxon>
        <taxon>Solanum</taxon>
    </lineage>
</organism>
<feature type="compositionally biased region" description="Low complexity" evidence="1">
    <location>
        <begin position="31"/>
        <end position="43"/>
    </location>
</feature>
<feature type="region of interest" description="Disordered" evidence="1">
    <location>
        <begin position="135"/>
        <end position="175"/>
    </location>
</feature>
<evidence type="ECO:0000313" key="3">
    <source>
        <dbReference type="Proteomes" id="UP000826656"/>
    </source>
</evidence>
<sequence length="175" mass="19687">MLGDQYSPYDTVDARTPREPGHAIMREDTTSGGPSSHPSSNQSSYHTLMKACKISTRHAHGCDEESNNGLGNNVDNFRKWVDVVERVVTILKTDMRDLKGKALIYDSEMAMLAESIVITNEEDNEDTTEMQQDMNVSLRTTHSRGDKTESSVPFKHRDDDTSDEIEAGYKEEDIE</sequence>